<keyword evidence="2" id="KW-1185">Reference proteome</keyword>
<protein>
    <submittedName>
        <fullName evidence="1">Uncharacterized protein</fullName>
    </submittedName>
</protein>
<sequence>MVISQYPCILMHRELVDSIFTINGDTDGASVVLTVKLMKCLIFSYKTSMAQVIGVIDLDELRQIYEELPQFLEEVLLVKRICSNDPDASKKLKECDKAVMKLKFEEAIAIPTTE</sequence>
<evidence type="ECO:0000313" key="1">
    <source>
        <dbReference type="EMBL" id="KAI3734297.1"/>
    </source>
</evidence>
<proteinExistence type="predicted"/>
<accession>A0ACB9CJ45</accession>
<organism evidence="1 2">
    <name type="scientific">Arctium lappa</name>
    <name type="common">Greater burdock</name>
    <name type="synonym">Lappa major</name>
    <dbReference type="NCBI Taxonomy" id="4217"/>
    <lineage>
        <taxon>Eukaryota</taxon>
        <taxon>Viridiplantae</taxon>
        <taxon>Streptophyta</taxon>
        <taxon>Embryophyta</taxon>
        <taxon>Tracheophyta</taxon>
        <taxon>Spermatophyta</taxon>
        <taxon>Magnoliopsida</taxon>
        <taxon>eudicotyledons</taxon>
        <taxon>Gunneridae</taxon>
        <taxon>Pentapetalae</taxon>
        <taxon>asterids</taxon>
        <taxon>campanulids</taxon>
        <taxon>Asterales</taxon>
        <taxon>Asteraceae</taxon>
        <taxon>Carduoideae</taxon>
        <taxon>Cardueae</taxon>
        <taxon>Arctiinae</taxon>
        <taxon>Arctium</taxon>
    </lineage>
</organism>
<name>A0ACB9CJ45_ARCLA</name>
<dbReference type="Proteomes" id="UP001055879">
    <property type="component" value="Linkage Group LG04"/>
</dbReference>
<dbReference type="EMBL" id="CM042050">
    <property type="protein sequence ID" value="KAI3734297.1"/>
    <property type="molecule type" value="Genomic_DNA"/>
</dbReference>
<reference evidence="2" key="1">
    <citation type="journal article" date="2022" name="Mol. Ecol. Resour.">
        <title>The genomes of chicory, endive, great burdock and yacon provide insights into Asteraceae palaeo-polyploidization history and plant inulin production.</title>
        <authorList>
            <person name="Fan W."/>
            <person name="Wang S."/>
            <person name="Wang H."/>
            <person name="Wang A."/>
            <person name="Jiang F."/>
            <person name="Liu H."/>
            <person name="Zhao H."/>
            <person name="Xu D."/>
            <person name="Zhang Y."/>
        </authorList>
    </citation>
    <scope>NUCLEOTIDE SEQUENCE [LARGE SCALE GENOMIC DNA]</scope>
    <source>
        <strain evidence="2">cv. Niubang</strain>
    </source>
</reference>
<reference evidence="1 2" key="2">
    <citation type="journal article" date="2022" name="Mol. Ecol. Resour.">
        <title>The genomes of chicory, endive, great burdock and yacon provide insights into Asteraceae paleo-polyploidization history and plant inulin production.</title>
        <authorList>
            <person name="Fan W."/>
            <person name="Wang S."/>
            <person name="Wang H."/>
            <person name="Wang A."/>
            <person name="Jiang F."/>
            <person name="Liu H."/>
            <person name="Zhao H."/>
            <person name="Xu D."/>
            <person name="Zhang Y."/>
        </authorList>
    </citation>
    <scope>NUCLEOTIDE SEQUENCE [LARGE SCALE GENOMIC DNA]</scope>
    <source>
        <strain evidence="2">cv. Niubang</strain>
    </source>
</reference>
<evidence type="ECO:0000313" key="2">
    <source>
        <dbReference type="Proteomes" id="UP001055879"/>
    </source>
</evidence>
<comment type="caution">
    <text evidence="1">The sequence shown here is derived from an EMBL/GenBank/DDBJ whole genome shotgun (WGS) entry which is preliminary data.</text>
</comment>
<gene>
    <name evidence="1" type="ORF">L6452_13762</name>
</gene>